<protein>
    <submittedName>
        <fullName evidence="1">Uncharacterized protein</fullName>
    </submittedName>
</protein>
<gene>
    <name evidence="1" type="ORF">L6164_016638</name>
</gene>
<proteinExistence type="predicted"/>
<dbReference type="Proteomes" id="UP000828941">
    <property type="component" value="Chromosome 6"/>
</dbReference>
<accession>A0ACB9NTT9</accession>
<sequence>MQLQEEEKIEQSKSLPISANVAHRNSQMTKPQQPQFSNFRSGFKQGRQSYNSGGNYHYNSHSGNTNQAAINGSRSHSNRPKVTCNKNGYTALECYNKFNHAYSFKKASKVLAMIASPNTVADTSWYIDSGASHHPTSDINNISIHSEYTRDDQVVVGNDMTLPITHTSTSSIDYSLSLKNVLHVPHITKNLLSISKLTKDNNVFLEFHPNHCLVKNL</sequence>
<evidence type="ECO:0000313" key="2">
    <source>
        <dbReference type="Proteomes" id="UP000828941"/>
    </source>
</evidence>
<comment type="caution">
    <text evidence="1">The sequence shown here is derived from an EMBL/GenBank/DDBJ whole genome shotgun (WGS) entry which is preliminary data.</text>
</comment>
<evidence type="ECO:0000313" key="1">
    <source>
        <dbReference type="EMBL" id="KAI4338296.1"/>
    </source>
</evidence>
<reference evidence="1 2" key="1">
    <citation type="journal article" date="2022" name="DNA Res.">
        <title>Chromosomal-level genome assembly of the orchid tree Bauhinia variegata (Leguminosae; Cercidoideae) supports the allotetraploid origin hypothesis of Bauhinia.</title>
        <authorList>
            <person name="Zhong Y."/>
            <person name="Chen Y."/>
            <person name="Zheng D."/>
            <person name="Pang J."/>
            <person name="Liu Y."/>
            <person name="Luo S."/>
            <person name="Meng S."/>
            <person name="Qian L."/>
            <person name="Wei D."/>
            <person name="Dai S."/>
            <person name="Zhou R."/>
        </authorList>
    </citation>
    <scope>NUCLEOTIDE SEQUENCE [LARGE SCALE GENOMIC DNA]</scope>
    <source>
        <strain evidence="1">BV-YZ2020</strain>
    </source>
</reference>
<keyword evidence="2" id="KW-1185">Reference proteome</keyword>
<name>A0ACB9NTT9_BAUVA</name>
<organism evidence="1 2">
    <name type="scientific">Bauhinia variegata</name>
    <name type="common">Purple orchid tree</name>
    <name type="synonym">Phanera variegata</name>
    <dbReference type="NCBI Taxonomy" id="167791"/>
    <lineage>
        <taxon>Eukaryota</taxon>
        <taxon>Viridiplantae</taxon>
        <taxon>Streptophyta</taxon>
        <taxon>Embryophyta</taxon>
        <taxon>Tracheophyta</taxon>
        <taxon>Spermatophyta</taxon>
        <taxon>Magnoliopsida</taxon>
        <taxon>eudicotyledons</taxon>
        <taxon>Gunneridae</taxon>
        <taxon>Pentapetalae</taxon>
        <taxon>rosids</taxon>
        <taxon>fabids</taxon>
        <taxon>Fabales</taxon>
        <taxon>Fabaceae</taxon>
        <taxon>Cercidoideae</taxon>
        <taxon>Cercideae</taxon>
        <taxon>Bauhiniinae</taxon>
        <taxon>Bauhinia</taxon>
    </lineage>
</organism>
<dbReference type="EMBL" id="CM039431">
    <property type="protein sequence ID" value="KAI4338296.1"/>
    <property type="molecule type" value="Genomic_DNA"/>
</dbReference>